<evidence type="ECO:0000313" key="1">
    <source>
        <dbReference type="EMBL" id="JAH50830.1"/>
    </source>
</evidence>
<sequence>MTEELSPMTNKKLLQHLFDRSETLFRRLEVSAEDLMIRTTEATLQDTLVS</sequence>
<reference evidence="1" key="1">
    <citation type="submission" date="2014-11" db="EMBL/GenBank/DDBJ databases">
        <authorList>
            <person name="Amaro Gonzalez C."/>
        </authorList>
    </citation>
    <scope>NUCLEOTIDE SEQUENCE</scope>
</reference>
<accession>A0A0E9TD76</accession>
<proteinExistence type="predicted"/>
<name>A0A0E9TD76_ANGAN</name>
<dbReference type="EMBL" id="GBXM01057747">
    <property type="protein sequence ID" value="JAH50830.1"/>
    <property type="molecule type" value="Transcribed_RNA"/>
</dbReference>
<reference evidence="1" key="2">
    <citation type="journal article" date="2015" name="Fish Shellfish Immunol.">
        <title>Early steps in the European eel (Anguilla anguilla)-Vibrio vulnificus interaction in the gills: Role of the RtxA13 toxin.</title>
        <authorList>
            <person name="Callol A."/>
            <person name="Pajuelo D."/>
            <person name="Ebbesson L."/>
            <person name="Teles M."/>
            <person name="MacKenzie S."/>
            <person name="Amaro C."/>
        </authorList>
    </citation>
    <scope>NUCLEOTIDE SEQUENCE</scope>
</reference>
<protein>
    <submittedName>
        <fullName evidence="1">Uncharacterized protein</fullName>
    </submittedName>
</protein>
<organism evidence="1">
    <name type="scientific">Anguilla anguilla</name>
    <name type="common">European freshwater eel</name>
    <name type="synonym">Muraena anguilla</name>
    <dbReference type="NCBI Taxonomy" id="7936"/>
    <lineage>
        <taxon>Eukaryota</taxon>
        <taxon>Metazoa</taxon>
        <taxon>Chordata</taxon>
        <taxon>Craniata</taxon>
        <taxon>Vertebrata</taxon>
        <taxon>Euteleostomi</taxon>
        <taxon>Actinopterygii</taxon>
        <taxon>Neopterygii</taxon>
        <taxon>Teleostei</taxon>
        <taxon>Anguilliformes</taxon>
        <taxon>Anguillidae</taxon>
        <taxon>Anguilla</taxon>
    </lineage>
</organism>
<dbReference type="AlphaFoldDB" id="A0A0E9TD76"/>